<evidence type="ECO:0000313" key="1">
    <source>
        <dbReference type="EMBL" id="GFZ01497.1"/>
    </source>
</evidence>
<protein>
    <submittedName>
        <fullName evidence="1">Uncharacterized protein</fullName>
    </submittedName>
</protein>
<keyword evidence="2" id="KW-1185">Reference proteome</keyword>
<evidence type="ECO:0000313" key="2">
    <source>
        <dbReference type="Proteomes" id="UP000585474"/>
    </source>
</evidence>
<proteinExistence type="predicted"/>
<gene>
    <name evidence="1" type="ORF">Acr_15g0001060</name>
</gene>
<name>A0A7J0FSW7_9ERIC</name>
<dbReference type="Proteomes" id="UP000585474">
    <property type="component" value="Unassembled WGS sequence"/>
</dbReference>
<comment type="caution">
    <text evidence="1">The sequence shown here is derived from an EMBL/GenBank/DDBJ whole genome shotgun (WGS) entry which is preliminary data.</text>
</comment>
<dbReference type="AlphaFoldDB" id="A0A7J0FSW7"/>
<sequence>MELNQVQLLVHNDVSLNKLRVDHGIPSDVQIDRPSLVPMRMPIWSEECKAAIQALNNKRASRKVANLLAYEFNYRHIVPYRFDELGRVTMADSAKDYNTNLALTRAVMLPNDVADLTMEESEEIRDLLIMQQSLQKAFAILEGMKEQSSELKKSKKKISSLDKQDKLDSTVIEKTKLALATAIQERDANYTTVSEARGGVAAPEVEQLDPPPPYSSLVLSGFNEEEYLKEPTDEDLEKYAEVGSNLGLDATEASTAVDGGLDADASPVV</sequence>
<dbReference type="EMBL" id="BJWL01000015">
    <property type="protein sequence ID" value="GFZ01497.1"/>
    <property type="molecule type" value="Genomic_DNA"/>
</dbReference>
<accession>A0A7J0FSW7</accession>
<reference evidence="1 2" key="1">
    <citation type="submission" date="2019-07" db="EMBL/GenBank/DDBJ databases">
        <title>De Novo Assembly of kiwifruit Actinidia rufa.</title>
        <authorList>
            <person name="Sugita-Konishi S."/>
            <person name="Sato K."/>
            <person name="Mori E."/>
            <person name="Abe Y."/>
            <person name="Kisaki G."/>
            <person name="Hamano K."/>
            <person name="Suezawa K."/>
            <person name="Otani M."/>
            <person name="Fukuda T."/>
            <person name="Manabe T."/>
            <person name="Gomi K."/>
            <person name="Tabuchi M."/>
            <person name="Akimitsu K."/>
            <person name="Kataoka I."/>
        </authorList>
    </citation>
    <scope>NUCLEOTIDE SEQUENCE [LARGE SCALE GENOMIC DNA]</scope>
    <source>
        <strain evidence="2">cv. Fuchu</strain>
    </source>
</reference>
<organism evidence="1 2">
    <name type="scientific">Actinidia rufa</name>
    <dbReference type="NCBI Taxonomy" id="165716"/>
    <lineage>
        <taxon>Eukaryota</taxon>
        <taxon>Viridiplantae</taxon>
        <taxon>Streptophyta</taxon>
        <taxon>Embryophyta</taxon>
        <taxon>Tracheophyta</taxon>
        <taxon>Spermatophyta</taxon>
        <taxon>Magnoliopsida</taxon>
        <taxon>eudicotyledons</taxon>
        <taxon>Gunneridae</taxon>
        <taxon>Pentapetalae</taxon>
        <taxon>asterids</taxon>
        <taxon>Ericales</taxon>
        <taxon>Actinidiaceae</taxon>
        <taxon>Actinidia</taxon>
    </lineage>
</organism>